<feature type="domain" description="NadR/Ttd14 AAA" evidence="1">
    <location>
        <begin position="4"/>
        <end position="166"/>
    </location>
</feature>
<gene>
    <name evidence="2" type="ORF">C4F51_13700</name>
</gene>
<dbReference type="SUPFAM" id="SSF52540">
    <property type="entry name" value="P-loop containing nucleoside triphosphate hydrolases"/>
    <property type="match status" value="1"/>
</dbReference>
<proteinExistence type="predicted"/>
<keyword evidence="3" id="KW-1185">Reference proteome</keyword>
<evidence type="ECO:0000313" key="3">
    <source>
        <dbReference type="Proteomes" id="UP000652567"/>
    </source>
</evidence>
<reference evidence="2" key="1">
    <citation type="submission" date="2018-07" db="EMBL/GenBank/DDBJ databases">
        <title>Genome assembly of strain Ka43.</title>
        <authorList>
            <person name="Kukolya J."/>
            <person name="Nagy I."/>
            <person name="Horvath B."/>
            <person name="Toth A."/>
        </authorList>
    </citation>
    <scope>NUCLEOTIDE SEQUENCE</scope>
    <source>
        <strain evidence="2">KB43</strain>
    </source>
</reference>
<evidence type="ECO:0000259" key="1">
    <source>
        <dbReference type="Pfam" id="PF13521"/>
    </source>
</evidence>
<organism evidence="2 3">
    <name type="scientific">Cellvibrio polysaccharolyticus</name>
    <dbReference type="NCBI Taxonomy" id="2082724"/>
    <lineage>
        <taxon>Bacteria</taxon>
        <taxon>Pseudomonadati</taxon>
        <taxon>Pseudomonadota</taxon>
        <taxon>Gammaproteobacteria</taxon>
        <taxon>Cellvibrionales</taxon>
        <taxon>Cellvibrionaceae</taxon>
        <taxon>Cellvibrio</taxon>
    </lineage>
</organism>
<dbReference type="InterPro" id="IPR038727">
    <property type="entry name" value="NadR/Ttd14_AAA_dom"/>
</dbReference>
<comment type="caution">
    <text evidence="2">The sequence shown here is derived from an EMBL/GenBank/DDBJ whole genome shotgun (WGS) entry which is preliminary data.</text>
</comment>
<evidence type="ECO:0000313" key="2">
    <source>
        <dbReference type="EMBL" id="MBE8718244.1"/>
    </source>
</evidence>
<dbReference type="InterPro" id="IPR027417">
    <property type="entry name" value="P-loop_NTPase"/>
</dbReference>
<dbReference type="Gene3D" id="3.40.50.300">
    <property type="entry name" value="P-loop containing nucleotide triphosphate hydrolases"/>
    <property type="match status" value="1"/>
</dbReference>
<accession>A0A928YUR8</accession>
<dbReference type="EMBL" id="PRDL01000001">
    <property type="protein sequence ID" value="MBE8718244.1"/>
    <property type="molecule type" value="Genomic_DNA"/>
</dbReference>
<dbReference type="AlphaFoldDB" id="A0A928YUR8"/>
<dbReference type="Pfam" id="PF13521">
    <property type="entry name" value="AAA_28"/>
    <property type="match status" value="1"/>
</dbReference>
<name>A0A928YUR8_9GAMM</name>
<dbReference type="Proteomes" id="UP000652567">
    <property type="component" value="Unassembled WGS sequence"/>
</dbReference>
<sequence length="177" mass="20389">MNYRFVLSGGPGGGKTTILNALVKHGYDVVSESAREVIRERLNAGLSARPDPVPFARDILRRDIEKYRNTDNSVHPTFFDRGILDAMYMLDAENALVDDEAFQYVHSFPYNATVFLLPPWREIYQTDSERDQTFEQAIDVFEGLKRWYLQWGYKTLEVPPGNLEYRLSFILSAVDLS</sequence>
<dbReference type="RefSeq" id="WP_193910644.1">
    <property type="nucleotide sequence ID" value="NZ_PRDL01000001.1"/>
</dbReference>
<protein>
    <recommendedName>
        <fullName evidence="1">NadR/Ttd14 AAA domain-containing protein</fullName>
    </recommendedName>
</protein>